<comment type="subcellular location">
    <subcellularLocation>
        <location evidence="1">Golgi apparatus</location>
    </subcellularLocation>
</comment>
<dbReference type="InterPro" id="IPR019459">
    <property type="entry name" value="GRAB"/>
</dbReference>
<keyword evidence="3" id="KW-0175">Coiled coil</keyword>
<dbReference type="GO" id="GO:0005794">
    <property type="term" value="C:Golgi apparatus"/>
    <property type="evidence" value="ECO:0007669"/>
    <property type="project" value="UniProtKB-SubCell"/>
</dbReference>
<evidence type="ECO:0000313" key="6">
    <source>
        <dbReference type="EMBL" id="KAI9634532.1"/>
    </source>
</evidence>
<dbReference type="EMBL" id="JAKWFO010000007">
    <property type="protein sequence ID" value="KAI9634532.1"/>
    <property type="molecule type" value="Genomic_DNA"/>
</dbReference>
<dbReference type="Gene3D" id="1.10.287.1490">
    <property type="match status" value="1"/>
</dbReference>
<evidence type="ECO:0000256" key="3">
    <source>
        <dbReference type="ARBA" id="ARBA00023054"/>
    </source>
</evidence>
<sequence length="572" mass="62301">MGKSKKNNAAKAAEQKKNEGETTPSAPGTPPTPAVEPEAAVLEAPPVPDVQEPEPAPTVEAPEAGPSSPKPPPAEEPSLLPTASAELAPAPERPSLDSGRGDDRDAIAHLEAELSVVRNEKEILSGQYRGLLGKLTAMRQSLGDKLREDAEELDRRETSINSLNAQVESLQANTSTLQAELESASSESAALAGQLAQIRSQSDSSSSDVLSLTREMRELRGEMERLRMETEEWEGEAGRERARREAMEEEIRQMERRERDARREAERARDEAEGERTRGNNLQEVLAEFQAAKDSELHSATFDLEKQLHAAASSLSEFKLRAANAETRLGEMSGDAGRSARLEKEIKEKERLISKLRHDAVVNNEHLTEALRRLRKNTSSENVDRRLVTNILLSFLSTSRGDTKRFEMLNILSTILSWDDTDREKAGLQRMGSKGEKERPKIGRKGSGLQDGRSAEEEAAMNESFSNLFVEYLLKEAGQNQRAQRSDPSSSATPSSPISPVRGLPAPSLPSFSPPQSGASTPFARERTFSSTSSISGMMSPPSGGMGGSILGLPSLGRKQSHNLTSALNGER</sequence>
<feature type="domain" description="GRIP" evidence="5">
    <location>
        <begin position="378"/>
        <end position="429"/>
    </location>
</feature>
<evidence type="ECO:0000256" key="2">
    <source>
        <dbReference type="ARBA" id="ARBA00023034"/>
    </source>
</evidence>
<dbReference type="RefSeq" id="XP_052944309.1">
    <property type="nucleotide sequence ID" value="XM_053087517.1"/>
</dbReference>
<feature type="region of interest" description="Disordered" evidence="4">
    <location>
        <begin position="252"/>
        <end position="279"/>
    </location>
</feature>
<dbReference type="PROSITE" id="PS50913">
    <property type="entry name" value="GRIP"/>
    <property type="match status" value="1"/>
</dbReference>
<dbReference type="InterPro" id="IPR000237">
    <property type="entry name" value="GRIP_dom"/>
</dbReference>
<evidence type="ECO:0000256" key="1">
    <source>
        <dbReference type="ARBA" id="ARBA00004555"/>
    </source>
</evidence>
<dbReference type="AlphaFoldDB" id="A0AA38H520"/>
<dbReference type="GO" id="GO:0006888">
    <property type="term" value="P:endoplasmic reticulum to Golgi vesicle-mediated transport"/>
    <property type="evidence" value="ECO:0007669"/>
    <property type="project" value="TreeGrafter"/>
</dbReference>
<feature type="compositionally biased region" description="Basic and acidic residues" evidence="4">
    <location>
        <begin position="252"/>
        <end position="278"/>
    </location>
</feature>
<dbReference type="PANTHER" id="PTHR18921:SF2">
    <property type="entry name" value="THYROID RECEPTOR-INTERACTING PROTEIN 11"/>
    <property type="match status" value="1"/>
</dbReference>
<feature type="compositionally biased region" description="Low complexity" evidence="4">
    <location>
        <begin position="57"/>
        <end position="67"/>
    </location>
</feature>
<feature type="compositionally biased region" description="Polar residues" evidence="4">
    <location>
        <begin position="562"/>
        <end position="572"/>
    </location>
</feature>
<evidence type="ECO:0000256" key="4">
    <source>
        <dbReference type="SAM" id="MobiDB-lite"/>
    </source>
</evidence>
<dbReference type="GeneID" id="77726722"/>
<protein>
    <submittedName>
        <fullName evidence="6">ER to Golgi transport-related protein</fullName>
    </submittedName>
</protein>
<feature type="region of interest" description="Disordered" evidence="4">
    <location>
        <begin position="1"/>
        <end position="104"/>
    </location>
</feature>
<dbReference type="Pfam" id="PF10375">
    <property type="entry name" value="GRAB"/>
    <property type="match status" value="1"/>
</dbReference>
<keyword evidence="7" id="KW-1185">Reference proteome</keyword>
<evidence type="ECO:0000259" key="5">
    <source>
        <dbReference type="PROSITE" id="PS50913"/>
    </source>
</evidence>
<feature type="region of interest" description="Disordered" evidence="4">
    <location>
        <begin position="423"/>
        <end position="460"/>
    </location>
</feature>
<accession>A0AA38H520</accession>
<dbReference type="PANTHER" id="PTHR18921">
    <property type="entry name" value="MYOSIN HEAVY CHAIN - RELATED"/>
    <property type="match status" value="1"/>
</dbReference>
<comment type="caution">
    <text evidence="6">The sequence shown here is derived from an EMBL/GenBank/DDBJ whole genome shotgun (WGS) entry which is preliminary data.</text>
</comment>
<reference evidence="6" key="1">
    <citation type="journal article" date="2022" name="G3 (Bethesda)">
        <title>High quality genome of the basidiomycete yeast Dioszegia hungarica PDD-24b-2 isolated from cloud water.</title>
        <authorList>
            <person name="Jarrige D."/>
            <person name="Haridas S."/>
            <person name="Bleykasten-Grosshans C."/>
            <person name="Joly M."/>
            <person name="Nadalig T."/>
            <person name="Sancelme M."/>
            <person name="Vuilleumier S."/>
            <person name="Grigoriev I.V."/>
            <person name="Amato P."/>
            <person name="Bringel F."/>
        </authorList>
    </citation>
    <scope>NUCLEOTIDE SEQUENCE</scope>
    <source>
        <strain evidence="6">PDD-24b-2</strain>
    </source>
</reference>
<feature type="compositionally biased region" description="Low complexity" evidence="4">
    <location>
        <begin position="530"/>
        <end position="543"/>
    </location>
</feature>
<evidence type="ECO:0000313" key="7">
    <source>
        <dbReference type="Proteomes" id="UP001164286"/>
    </source>
</evidence>
<organism evidence="6 7">
    <name type="scientific">Dioszegia hungarica</name>
    <dbReference type="NCBI Taxonomy" id="4972"/>
    <lineage>
        <taxon>Eukaryota</taxon>
        <taxon>Fungi</taxon>
        <taxon>Dikarya</taxon>
        <taxon>Basidiomycota</taxon>
        <taxon>Agaricomycotina</taxon>
        <taxon>Tremellomycetes</taxon>
        <taxon>Tremellales</taxon>
        <taxon>Bulleribasidiaceae</taxon>
        <taxon>Dioszegia</taxon>
    </lineage>
</organism>
<dbReference type="GO" id="GO:0007030">
    <property type="term" value="P:Golgi organization"/>
    <property type="evidence" value="ECO:0007669"/>
    <property type="project" value="TreeGrafter"/>
</dbReference>
<dbReference type="GO" id="GO:0031267">
    <property type="term" value="F:small GTPase binding"/>
    <property type="evidence" value="ECO:0007669"/>
    <property type="project" value="TreeGrafter"/>
</dbReference>
<feature type="compositionally biased region" description="Basic and acidic residues" evidence="4">
    <location>
        <begin position="423"/>
        <end position="441"/>
    </location>
</feature>
<feature type="compositionally biased region" description="Low complexity" evidence="4">
    <location>
        <begin position="486"/>
        <end position="517"/>
    </location>
</feature>
<gene>
    <name evidence="6" type="ORF">MKK02DRAFT_28254</name>
</gene>
<feature type="compositionally biased region" description="Low complexity" evidence="4">
    <location>
        <begin position="35"/>
        <end position="44"/>
    </location>
</feature>
<dbReference type="Proteomes" id="UP001164286">
    <property type="component" value="Unassembled WGS sequence"/>
</dbReference>
<feature type="region of interest" description="Disordered" evidence="4">
    <location>
        <begin position="478"/>
        <end position="572"/>
    </location>
</feature>
<proteinExistence type="predicted"/>
<keyword evidence="2" id="KW-0333">Golgi apparatus</keyword>
<name>A0AA38H520_9TREE</name>